<gene>
    <name evidence="4" type="ORF">G1C94_0089</name>
</gene>
<dbReference type="GO" id="GO:0008168">
    <property type="term" value="F:methyltransferase activity"/>
    <property type="evidence" value="ECO:0007669"/>
    <property type="project" value="UniProtKB-KW"/>
</dbReference>
<evidence type="ECO:0000256" key="3">
    <source>
        <dbReference type="ARBA" id="ARBA00022691"/>
    </source>
</evidence>
<name>A0ABX1SX51_9BIFI</name>
<dbReference type="Gene3D" id="3.40.50.150">
    <property type="entry name" value="Vaccinia Virus protein VP39"/>
    <property type="match status" value="1"/>
</dbReference>
<proteinExistence type="predicted"/>
<sequence>MNQTTYTNLAKAWGYVEDHAFARQAPELNEARTHAQAAGMPQGSAAQAHLLALLVRITNAKSVIAVGTGSVVETLELVQALESEGQLTAVDSSSQGITLIRQAFARLQDETSTTLRAVNAKASEFLPRLNGEDYDLIVVAGDPGNYAPAFEQASRLLRTRGTIVFTDMLALESEGSNGGVINPADRGDKATAMRELLGTIEADERFDTALIPTGTGLLIAVKR</sequence>
<dbReference type="SUPFAM" id="SSF53335">
    <property type="entry name" value="S-adenosyl-L-methionine-dependent methyltransferases"/>
    <property type="match status" value="1"/>
</dbReference>
<dbReference type="RefSeq" id="WP_172143683.1">
    <property type="nucleotide sequence ID" value="NZ_JAAIIJ010000002.1"/>
</dbReference>
<keyword evidence="5" id="KW-1185">Reference proteome</keyword>
<keyword evidence="3" id="KW-0949">S-adenosyl-L-methionine</keyword>
<dbReference type="Pfam" id="PF01596">
    <property type="entry name" value="Methyltransf_3"/>
    <property type="match status" value="1"/>
</dbReference>
<keyword evidence="2" id="KW-0808">Transferase</keyword>
<dbReference type="InterPro" id="IPR029063">
    <property type="entry name" value="SAM-dependent_MTases_sf"/>
</dbReference>
<reference evidence="4 5" key="1">
    <citation type="submission" date="2020-02" db="EMBL/GenBank/DDBJ databases">
        <title>Characterization of phylogenetic diversity of novel bifidobacterial species isolated in Czech ZOOs.</title>
        <authorList>
            <person name="Lugli G.A."/>
            <person name="Vera N.B."/>
            <person name="Ventura M."/>
        </authorList>
    </citation>
    <scope>NUCLEOTIDE SEQUENCE [LARGE SCALE GENOMIC DNA]</scope>
    <source>
        <strain evidence="4 5">DSM 109963</strain>
    </source>
</reference>
<dbReference type="PANTHER" id="PTHR10509:SF85">
    <property type="entry name" value="O-METHYLTRANSFERASE RV1220C-RELATED"/>
    <property type="match status" value="1"/>
</dbReference>
<organism evidence="4 5">
    <name type="scientific">Bifidobacterium panos</name>
    <dbReference type="NCBI Taxonomy" id="2675321"/>
    <lineage>
        <taxon>Bacteria</taxon>
        <taxon>Bacillati</taxon>
        <taxon>Actinomycetota</taxon>
        <taxon>Actinomycetes</taxon>
        <taxon>Bifidobacteriales</taxon>
        <taxon>Bifidobacteriaceae</taxon>
        <taxon>Bifidobacterium</taxon>
    </lineage>
</organism>
<keyword evidence="1 4" id="KW-0489">Methyltransferase</keyword>
<dbReference type="GO" id="GO:0032259">
    <property type="term" value="P:methylation"/>
    <property type="evidence" value="ECO:0007669"/>
    <property type="project" value="UniProtKB-KW"/>
</dbReference>
<evidence type="ECO:0000256" key="1">
    <source>
        <dbReference type="ARBA" id="ARBA00022603"/>
    </source>
</evidence>
<evidence type="ECO:0000313" key="4">
    <source>
        <dbReference type="EMBL" id="NMN01468.1"/>
    </source>
</evidence>
<dbReference type="PROSITE" id="PS51682">
    <property type="entry name" value="SAM_OMT_I"/>
    <property type="match status" value="1"/>
</dbReference>
<evidence type="ECO:0000313" key="5">
    <source>
        <dbReference type="Proteomes" id="UP000553756"/>
    </source>
</evidence>
<comment type="caution">
    <text evidence="4">The sequence shown here is derived from an EMBL/GenBank/DDBJ whole genome shotgun (WGS) entry which is preliminary data.</text>
</comment>
<evidence type="ECO:0000256" key="2">
    <source>
        <dbReference type="ARBA" id="ARBA00022679"/>
    </source>
</evidence>
<protein>
    <submittedName>
        <fullName evidence="4">Methyltransferase</fullName>
    </submittedName>
</protein>
<dbReference type="EMBL" id="JAAIIJ010000002">
    <property type="protein sequence ID" value="NMN01468.1"/>
    <property type="molecule type" value="Genomic_DNA"/>
</dbReference>
<accession>A0ABX1SX51</accession>
<dbReference type="Proteomes" id="UP000553756">
    <property type="component" value="Unassembled WGS sequence"/>
</dbReference>
<dbReference type="InterPro" id="IPR002935">
    <property type="entry name" value="SAM_O-MeTrfase"/>
</dbReference>
<dbReference type="InterPro" id="IPR050362">
    <property type="entry name" value="Cation-dep_OMT"/>
</dbReference>
<dbReference type="PANTHER" id="PTHR10509">
    <property type="entry name" value="O-METHYLTRANSFERASE-RELATED"/>
    <property type="match status" value="1"/>
</dbReference>